<accession>A7IKK3</accession>
<dbReference type="KEGG" id="xau:Xaut_3317"/>
<feature type="domain" description="Phytase-like" evidence="2">
    <location>
        <begin position="112"/>
        <end position="444"/>
    </location>
</feature>
<organism evidence="3 4">
    <name type="scientific">Xanthobacter autotrophicus (strain ATCC BAA-1158 / Py2)</name>
    <dbReference type="NCBI Taxonomy" id="78245"/>
    <lineage>
        <taxon>Bacteria</taxon>
        <taxon>Pseudomonadati</taxon>
        <taxon>Pseudomonadota</taxon>
        <taxon>Alphaproteobacteria</taxon>
        <taxon>Hyphomicrobiales</taxon>
        <taxon>Xanthobacteraceae</taxon>
        <taxon>Xanthobacter</taxon>
    </lineage>
</organism>
<evidence type="ECO:0000256" key="1">
    <source>
        <dbReference type="SAM" id="SignalP"/>
    </source>
</evidence>
<sequence length="473" mass="50910">MRTLSSFTLVLLAGVALATPVFAQDKAGSDKAASAPSEGSAYPAILVGQAVLPAASFVAAPADAPADLKTSGKFTNADRKRIDQVGSVKGVSVLSDKAAPRETGLSLPFEGQPVQGFSGIVSEGDGRFWVLTDNGFGSKANSPDAMLMAHRLKMDFKDGKIERLATLFLHDPDKKVPYPIVMEGTEKRYLTGADFDLESIQVVGDSIWFGEEFGPFLIETDLTGKVKAVFETKVDGKPARSPDHPAVSTPSAPDAKAAFNVYRSKGFEGMALSPDKTKLYALLEGPLFDAAAGGKEKVGDSEVLRIVEFDIAKRDWTGRSWKYPLAVAGNAIGDFNMIDDTHGLIIERDSLEGSRFKACAEGKVEPTCFDKPAKFKRVYKVEFSPETTGQLVRKVGYIDLLAIKDPNGKARQGGTEGVLDMPFFTIENVVMVSPTEIVVGNDNNLPYSAGRFPQKNDDNEFVLLSVPELLKAN</sequence>
<dbReference type="PANTHER" id="PTHR37957">
    <property type="entry name" value="BLR7070 PROTEIN"/>
    <property type="match status" value="1"/>
</dbReference>
<gene>
    <name evidence="3" type="ordered locus">Xaut_3317</name>
</gene>
<evidence type="ECO:0000313" key="3">
    <source>
        <dbReference type="EMBL" id="ABS68546.1"/>
    </source>
</evidence>
<feature type="chain" id="PRO_5002707957" evidence="1">
    <location>
        <begin position="24"/>
        <end position="473"/>
    </location>
</feature>
<dbReference type="eggNOG" id="COG4222">
    <property type="taxonomic scope" value="Bacteria"/>
</dbReference>
<keyword evidence="4" id="KW-1185">Reference proteome</keyword>
<dbReference type="PhylomeDB" id="A7IKK3"/>
<dbReference type="AlphaFoldDB" id="A7IKK3"/>
<name>A7IKK3_XANP2</name>
<evidence type="ECO:0000313" key="4">
    <source>
        <dbReference type="Proteomes" id="UP000002417"/>
    </source>
</evidence>
<evidence type="ECO:0000259" key="2">
    <source>
        <dbReference type="Pfam" id="PF13449"/>
    </source>
</evidence>
<dbReference type="PANTHER" id="PTHR37957:SF1">
    <property type="entry name" value="PHYTASE-LIKE DOMAIN-CONTAINING PROTEIN"/>
    <property type="match status" value="1"/>
</dbReference>
<dbReference type="Proteomes" id="UP000002417">
    <property type="component" value="Chromosome"/>
</dbReference>
<dbReference type="Pfam" id="PF13449">
    <property type="entry name" value="Phytase-like"/>
    <property type="match status" value="1"/>
</dbReference>
<proteinExistence type="predicted"/>
<dbReference type="STRING" id="78245.Xaut_3317"/>
<dbReference type="EMBL" id="CP000781">
    <property type="protein sequence ID" value="ABS68546.1"/>
    <property type="molecule type" value="Genomic_DNA"/>
</dbReference>
<reference evidence="3 4" key="1">
    <citation type="submission" date="2007-07" db="EMBL/GenBank/DDBJ databases">
        <title>Complete sequence of chromosome of Xanthobacter autotrophicus Py2.</title>
        <authorList>
            <consortium name="US DOE Joint Genome Institute"/>
            <person name="Copeland A."/>
            <person name="Lucas S."/>
            <person name="Lapidus A."/>
            <person name="Barry K."/>
            <person name="Glavina del Rio T."/>
            <person name="Hammon N."/>
            <person name="Israni S."/>
            <person name="Dalin E."/>
            <person name="Tice H."/>
            <person name="Pitluck S."/>
            <person name="Sims D."/>
            <person name="Brettin T."/>
            <person name="Bruce D."/>
            <person name="Detter J.C."/>
            <person name="Han C."/>
            <person name="Tapia R."/>
            <person name="Brainard J."/>
            <person name="Schmutz J."/>
            <person name="Larimer F."/>
            <person name="Land M."/>
            <person name="Hauser L."/>
            <person name="Kyrpides N."/>
            <person name="Kim E."/>
            <person name="Ensigns S.A."/>
            <person name="Richardson P."/>
        </authorList>
    </citation>
    <scope>NUCLEOTIDE SEQUENCE [LARGE SCALE GENOMIC DNA]</scope>
    <source>
        <strain evidence="4">ATCC BAA-1158 / Py2</strain>
    </source>
</reference>
<dbReference type="OrthoDB" id="9795869at2"/>
<protein>
    <submittedName>
        <fullName evidence="3">Conserved hypothetical periplasmic protein</fullName>
    </submittedName>
</protein>
<dbReference type="HOGENOM" id="CLU_048268_0_0_5"/>
<dbReference type="InterPro" id="IPR027372">
    <property type="entry name" value="Phytase-like_dom"/>
</dbReference>
<feature type="signal peptide" evidence="1">
    <location>
        <begin position="1"/>
        <end position="23"/>
    </location>
</feature>
<keyword evidence="1" id="KW-0732">Signal</keyword>